<keyword evidence="11 12" id="KW-0472">Membrane</keyword>
<dbReference type="GO" id="GO:0015627">
    <property type="term" value="C:type II protein secretion system complex"/>
    <property type="evidence" value="ECO:0007669"/>
    <property type="project" value="InterPro"/>
</dbReference>
<dbReference type="PRINTS" id="PR00812">
    <property type="entry name" value="BCTERIALGSPF"/>
</dbReference>
<dbReference type="InterPro" id="IPR011850">
    <property type="entry name" value="T2SS_GspF"/>
</dbReference>
<feature type="transmembrane region" description="Helical" evidence="12">
    <location>
        <begin position="379"/>
        <end position="400"/>
    </location>
</feature>
<feature type="domain" description="Type II secretion system protein GspF" evidence="13">
    <location>
        <begin position="276"/>
        <end position="398"/>
    </location>
</feature>
<dbReference type="FunFam" id="1.20.81.30:FF:000001">
    <property type="entry name" value="Type II secretion system protein F"/>
    <property type="match status" value="2"/>
</dbReference>
<evidence type="ECO:0000256" key="3">
    <source>
        <dbReference type="ARBA" id="ARBA00022448"/>
    </source>
</evidence>
<dbReference type="EMBL" id="CAADRM010000117">
    <property type="protein sequence ID" value="VFU16199.1"/>
    <property type="molecule type" value="Genomic_DNA"/>
</dbReference>
<dbReference type="NCBIfam" id="TIGR02120">
    <property type="entry name" value="GspF"/>
    <property type="match status" value="1"/>
</dbReference>
<dbReference type="InterPro" id="IPR018076">
    <property type="entry name" value="T2SS_GspF_dom"/>
</dbReference>
<keyword evidence="6 12" id="KW-0812">Transmembrane</keyword>
<evidence type="ECO:0000256" key="7">
    <source>
        <dbReference type="ARBA" id="ARBA00022723"/>
    </source>
</evidence>
<sequence>MALYTWSGFTEKGKVTQGMIDATSTREAKLKLRSQGIFVSSIAEEAATPASSVKDISLKRFLGRVKLEDVTVMTRQLSTLVGASIPLVESLSALYEQTDSPAMKKTVAQVRDAVNEGLSFADALSQHRRVFSDLYVNMVRSGEASGALDVVLLRLAEFLEGQHRLRSKVGAALIYPMVLFAVSVVVLFYLLTSVVPKMVGMFESMEQVLPLPTRILISVSGFLGMTWWAFAAVAVIAVIFFTKWRKTAHGAAKFDRFRMGIPVYGAIYRKISVARFARTLGTLLSSGVPIIESLKIVKTVVQNKVMEACIEDSIGEVMEGSSIAAPLKKSGVFPPIIVHMISTGEKSGTLEEMLAKAADAYEEDVETSVAGLTSILEPVMIVVMGLIVGSIVLAILLPMLEMSTIVR</sequence>
<dbReference type="GO" id="GO:0015628">
    <property type="term" value="P:protein secretion by the type II secretion system"/>
    <property type="evidence" value="ECO:0007669"/>
    <property type="project" value="InterPro"/>
</dbReference>
<dbReference type="InterPro" id="IPR042094">
    <property type="entry name" value="T2SS_GspF_sf"/>
</dbReference>
<dbReference type="AlphaFoldDB" id="A0A485M399"/>
<evidence type="ECO:0000256" key="9">
    <source>
        <dbReference type="ARBA" id="ARBA00022927"/>
    </source>
</evidence>
<keyword evidence="5" id="KW-0997">Cell inner membrane</keyword>
<dbReference type="InterPro" id="IPR003004">
    <property type="entry name" value="GspF/PilC"/>
</dbReference>
<evidence type="ECO:0000256" key="1">
    <source>
        <dbReference type="ARBA" id="ARBA00004429"/>
    </source>
</evidence>
<dbReference type="Pfam" id="PF00482">
    <property type="entry name" value="T2SSF"/>
    <property type="match status" value="2"/>
</dbReference>
<dbReference type="GO" id="GO:0005886">
    <property type="term" value="C:plasma membrane"/>
    <property type="evidence" value="ECO:0007669"/>
    <property type="project" value="UniProtKB-SubCell"/>
</dbReference>
<dbReference type="Gene3D" id="1.20.81.30">
    <property type="entry name" value="Type II secretion system (T2SS), domain F"/>
    <property type="match status" value="2"/>
</dbReference>
<evidence type="ECO:0000259" key="13">
    <source>
        <dbReference type="Pfam" id="PF00482"/>
    </source>
</evidence>
<protein>
    <submittedName>
        <fullName evidence="14">Type II secretion system protein F</fullName>
    </submittedName>
</protein>
<dbReference type="PANTHER" id="PTHR30012:SF0">
    <property type="entry name" value="TYPE II SECRETION SYSTEM PROTEIN F-RELATED"/>
    <property type="match status" value="1"/>
</dbReference>
<proteinExistence type="inferred from homology"/>
<gene>
    <name evidence="14" type="primary">epsF</name>
    <name evidence="14" type="ORF">SCFA_520007</name>
</gene>
<keyword evidence="7" id="KW-0479">Metal-binding</keyword>
<keyword evidence="8" id="KW-0106">Calcium</keyword>
<feature type="domain" description="Type II secretion system protein GspF" evidence="13">
    <location>
        <begin position="74"/>
        <end position="196"/>
    </location>
</feature>
<evidence type="ECO:0000256" key="8">
    <source>
        <dbReference type="ARBA" id="ARBA00022837"/>
    </source>
</evidence>
<dbReference type="InterPro" id="IPR001992">
    <property type="entry name" value="T2SS_GspF/T4SS_PilC_CS"/>
</dbReference>
<keyword evidence="4" id="KW-1003">Cell membrane</keyword>
<organism evidence="14">
    <name type="scientific">anaerobic digester metagenome</name>
    <dbReference type="NCBI Taxonomy" id="1263854"/>
    <lineage>
        <taxon>unclassified sequences</taxon>
        <taxon>metagenomes</taxon>
        <taxon>ecological metagenomes</taxon>
    </lineage>
</organism>
<comment type="similarity">
    <text evidence="2">Belongs to the GSP F family.</text>
</comment>
<keyword evidence="9" id="KW-0653">Protein transport</keyword>
<feature type="transmembrane region" description="Helical" evidence="12">
    <location>
        <begin position="215"/>
        <end position="241"/>
    </location>
</feature>
<evidence type="ECO:0000256" key="11">
    <source>
        <dbReference type="ARBA" id="ARBA00023136"/>
    </source>
</evidence>
<keyword evidence="3" id="KW-0813">Transport</keyword>
<comment type="subcellular location">
    <subcellularLocation>
        <location evidence="1">Cell inner membrane</location>
        <topology evidence="1">Multi-pass membrane protein</topology>
    </subcellularLocation>
</comment>
<reference evidence="14" key="1">
    <citation type="submission" date="2019-03" db="EMBL/GenBank/DDBJ databases">
        <authorList>
            <person name="Hao L."/>
        </authorList>
    </citation>
    <scope>NUCLEOTIDE SEQUENCE</scope>
</reference>
<evidence type="ECO:0000256" key="6">
    <source>
        <dbReference type="ARBA" id="ARBA00022692"/>
    </source>
</evidence>
<evidence type="ECO:0000256" key="4">
    <source>
        <dbReference type="ARBA" id="ARBA00022475"/>
    </source>
</evidence>
<dbReference type="PANTHER" id="PTHR30012">
    <property type="entry name" value="GENERAL SECRETION PATHWAY PROTEIN"/>
    <property type="match status" value="1"/>
</dbReference>
<evidence type="ECO:0000313" key="14">
    <source>
        <dbReference type="EMBL" id="VFU16199.1"/>
    </source>
</evidence>
<dbReference type="PROSITE" id="PS00874">
    <property type="entry name" value="T2SP_F"/>
    <property type="match status" value="1"/>
</dbReference>
<evidence type="ECO:0000256" key="10">
    <source>
        <dbReference type="ARBA" id="ARBA00022989"/>
    </source>
</evidence>
<dbReference type="GO" id="GO:0046872">
    <property type="term" value="F:metal ion binding"/>
    <property type="evidence" value="ECO:0007669"/>
    <property type="project" value="UniProtKB-KW"/>
</dbReference>
<feature type="transmembrane region" description="Helical" evidence="12">
    <location>
        <begin position="172"/>
        <end position="195"/>
    </location>
</feature>
<keyword evidence="10 12" id="KW-1133">Transmembrane helix</keyword>
<evidence type="ECO:0000256" key="12">
    <source>
        <dbReference type="SAM" id="Phobius"/>
    </source>
</evidence>
<accession>A0A485M399</accession>
<evidence type="ECO:0000256" key="2">
    <source>
        <dbReference type="ARBA" id="ARBA00005745"/>
    </source>
</evidence>
<name>A0A485M399_9ZZZZ</name>
<evidence type="ECO:0000256" key="5">
    <source>
        <dbReference type="ARBA" id="ARBA00022519"/>
    </source>
</evidence>